<keyword evidence="3" id="KW-1185">Reference proteome</keyword>
<dbReference type="Proteomes" id="UP000202259">
    <property type="component" value="Chromosome"/>
</dbReference>
<accession>A0A222G4S5</accession>
<feature type="chain" id="PRO_5011233765" description="DUF2946 domain-containing protein" evidence="1">
    <location>
        <begin position="24"/>
        <end position="115"/>
    </location>
</feature>
<evidence type="ECO:0000313" key="2">
    <source>
        <dbReference type="EMBL" id="ASP46905.1"/>
    </source>
</evidence>
<dbReference type="RefSeq" id="WP_024592057.1">
    <property type="nucleotide sequence ID" value="NZ_CP020465.1"/>
</dbReference>
<sequence length="115" mass="13223">MKNVLLNFTLVILIVLQSFVAIANSQEIHEIDIQHIQIEHSHESDRFVADKELPTDNEHNAKDCHHCGHCHGSHIQWLVQAQTFTERPNQIGHQYGYLFQYSSPPHDNPIIPPIS</sequence>
<dbReference type="KEGG" id="cber:B5D82_03390"/>
<gene>
    <name evidence="2" type="ORF">B5D82_03390</name>
</gene>
<reference evidence="2 3" key="1">
    <citation type="submission" date="2017-08" db="EMBL/GenBank/DDBJ databases">
        <title>Complete genome of Colwellia sp. NB097-1, a psychrophile bacterium ioslated from Bering Sea.</title>
        <authorList>
            <person name="Chen X."/>
        </authorList>
    </citation>
    <scope>NUCLEOTIDE SEQUENCE [LARGE SCALE GENOMIC DNA]</scope>
    <source>
        <strain evidence="2 3">NB097-1</strain>
    </source>
</reference>
<name>A0A222G4S5_9GAMM</name>
<dbReference type="AlphaFoldDB" id="A0A222G4S5"/>
<feature type="signal peptide" evidence="1">
    <location>
        <begin position="1"/>
        <end position="23"/>
    </location>
</feature>
<evidence type="ECO:0000313" key="3">
    <source>
        <dbReference type="Proteomes" id="UP000202259"/>
    </source>
</evidence>
<proteinExistence type="predicted"/>
<dbReference type="EMBL" id="CP020465">
    <property type="protein sequence ID" value="ASP46905.1"/>
    <property type="molecule type" value="Genomic_DNA"/>
</dbReference>
<protein>
    <recommendedName>
        <fullName evidence="4">DUF2946 domain-containing protein</fullName>
    </recommendedName>
</protein>
<evidence type="ECO:0000256" key="1">
    <source>
        <dbReference type="SAM" id="SignalP"/>
    </source>
</evidence>
<keyword evidence="1" id="KW-0732">Signal</keyword>
<evidence type="ECO:0008006" key="4">
    <source>
        <dbReference type="Google" id="ProtNLM"/>
    </source>
</evidence>
<organism evidence="2 3">
    <name type="scientific">Cognaticolwellia beringensis</name>
    <dbReference type="NCBI Taxonomy" id="1967665"/>
    <lineage>
        <taxon>Bacteria</taxon>
        <taxon>Pseudomonadati</taxon>
        <taxon>Pseudomonadota</taxon>
        <taxon>Gammaproteobacteria</taxon>
        <taxon>Alteromonadales</taxon>
        <taxon>Colwelliaceae</taxon>
        <taxon>Cognaticolwellia</taxon>
    </lineage>
</organism>